<dbReference type="InterPro" id="IPR005824">
    <property type="entry name" value="KOW"/>
</dbReference>
<dbReference type="Gene3D" id="2.30.30.30">
    <property type="match status" value="1"/>
</dbReference>
<accession>A0A133V758</accession>
<comment type="caution">
    <text evidence="7">The sequence shown here is derived from an EMBL/GenBank/DDBJ whole genome shotgun (WGS) entry which is preliminary data.</text>
</comment>
<proteinExistence type="inferred from homology"/>
<comment type="subunit">
    <text evidence="4">Heterodimer composed of Spt4 and Spt5. Interacts with RNA polymerase (RNAP).</text>
</comment>
<dbReference type="GO" id="GO:0003746">
    <property type="term" value="F:translation elongation factor activity"/>
    <property type="evidence" value="ECO:0007669"/>
    <property type="project" value="InterPro"/>
</dbReference>
<name>A0A133V758_9EURY</name>
<evidence type="ECO:0000256" key="2">
    <source>
        <dbReference type="ARBA" id="ARBA00023015"/>
    </source>
</evidence>
<dbReference type="AlphaFoldDB" id="A0A133V758"/>
<dbReference type="GO" id="GO:0006355">
    <property type="term" value="P:regulation of DNA-templated transcription"/>
    <property type="evidence" value="ECO:0007669"/>
    <property type="project" value="UniProtKB-UniRule"/>
</dbReference>
<evidence type="ECO:0000256" key="3">
    <source>
        <dbReference type="ARBA" id="ARBA00023163"/>
    </source>
</evidence>
<keyword evidence="3 4" id="KW-0804">Transcription</keyword>
<evidence type="ECO:0000313" key="7">
    <source>
        <dbReference type="EMBL" id="KXB02246.1"/>
    </source>
</evidence>
<dbReference type="HAMAP" id="MF_00950">
    <property type="entry name" value="Spt5_arch"/>
    <property type="match status" value="1"/>
</dbReference>
<dbReference type="InterPro" id="IPR008991">
    <property type="entry name" value="Translation_prot_SH3-like_sf"/>
</dbReference>
<comment type="similarity">
    <text evidence="1">Belongs to the SPT5 family.</text>
</comment>
<dbReference type="GO" id="GO:0006354">
    <property type="term" value="P:DNA-templated transcription elongation"/>
    <property type="evidence" value="ECO:0007669"/>
    <property type="project" value="InterPro"/>
</dbReference>
<comment type="function">
    <text evidence="4">Stimulates transcription elongation.</text>
</comment>
<dbReference type="Gene3D" id="3.30.70.940">
    <property type="entry name" value="NusG, N-terminal domain"/>
    <property type="match status" value="1"/>
</dbReference>
<reference evidence="7 8" key="1">
    <citation type="journal article" date="2016" name="Sci. Rep.">
        <title>Metabolic traits of an uncultured archaeal lineage -MSBL1- from brine pools of the Red Sea.</title>
        <authorList>
            <person name="Mwirichia R."/>
            <person name="Alam I."/>
            <person name="Rashid M."/>
            <person name="Vinu M."/>
            <person name="Ba-Alawi W."/>
            <person name="Anthony Kamau A."/>
            <person name="Kamanda Ngugi D."/>
            <person name="Goker M."/>
            <person name="Klenk H.P."/>
            <person name="Bajic V."/>
            <person name="Stingl U."/>
        </authorList>
    </citation>
    <scope>NUCLEOTIDE SEQUENCE [LARGE SCALE GENOMIC DNA]</scope>
    <source>
        <strain evidence="7">SCGC-AAA261D19</strain>
    </source>
</reference>
<dbReference type="Proteomes" id="UP000070400">
    <property type="component" value="Unassembled WGS sequence"/>
</dbReference>
<evidence type="ECO:0000259" key="6">
    <source>
        <dbReference type="SMART" id="SM00738"/>
    </source>
</evidence>
<evidence type="ECO:0000256" key="4">
    <source>
        <dbReference type="HAMAP-Rule" id="MF_00950"/>
    </source>
</evidence>
<evidence type="ECO:0000256" key="5">
    <source>
        <dbReference type="NCBIfam" id="TIGR00405"/>
    </source>
</evidence>
<evidence type="ECO:0000313" key="8">
    <source>
        <dbReference type="Proteomes" id="UP000070400"/>
    </source>
</evidence>
<keyword evidence="2 4" id="KW-0805">Transcription regulation</keyword>
<dbReference type="SMART" id="SM00738">
    <property type="entry name" value="NGN"/>
    <property type="match status" value="1"/>
</dbReference>
<sequence length="157" mass="17415">MNEEESKSEVYALRTTIGQEKSTANMLTAHAKNRNLPIKSVLVPQDIRGYIFVEAGSRRLVDQARSGIKHAKGVIRGNVPFKEIEDLVKPRSTVGGINIGNVVELSAGPFKGERARVIRVDESNEEATVELFEAAKPIPVTVRGDHIRVVERKEEEE</sequence>
<dbReference type="InterPro" id="IPR014722">
    <property type="entry name" value="Rib_uL2_dom2"/>
</dbReference>
<gene>
    <name evidence="7" type="primary">nusG</name>
    <name evidence="4" type="synonym">spt5</name>
    <name evidence="7" type="ORF">AKJ43_02125</name>
</gene>
<dbReference type="CDD" id="cd09887">
    <property type="entry name" value="NGN_Arch"/>
    <property type="match status" value="1"/>
</dbReference>
<dbReference type="NCBIfam" id="TIGR00405">
    <property type="entry name" value="KOW_elon_Spt5"/>
    <property type="match status" value="1"/>
</dbReference>
<organism evidence="7 8">
    <name type="scientific">candidate division MSBL1 archaeon SCGC-AAA261D19</name>
    <dbReference type="NCBI Taxonomy" id="1698273"/>
    <lineage>
        <taxon>Archaea</taxon>
        <taxon>Methanobacteriati</taxon>
        <taxon>Methanobacteriota</taxon>
        <taxon>candidate division MSBL1</taxon>
    </lineage>
</organism>
<comment type="similarity">
    <text evidence="4">Belongs to the archaeal Spt5 family.</text>
</comment>
<dbReference type="InterPro" id="IPR005100">
    <property type="entry name" value="NGN-domain"/>
</dbReference>
<protein>
    <recommendedName>
        <fullName evidence="4 5">Transcription elongation factor Spt5</fullName>
    </recommendedName>
</protein>
<feature type="domain" description="NusG-like N-terminal" evidence="6">
    <location>
        <begin position="7"/>
        <end position="91"/>
    </location>
</feature>
<dbReference type="InterPro" id="IPR006645">
    <property type="entry name" value="NGN-like_dom"/>
</dbReference>
<keyword evidence="8" id="KW-1185">Reference proteome</keyword>
<dbReference type="PATRIC" id="fig|1698273.3.peg.324"/>
<dbReference type="InterPro" id="IPR036735">
    <property type="entry name" value="NGN_dom_sf"/>
</dbReference>
<dbReference type="SUPFAM" id="SSF50104">
    <property type="entry name" value="Translation proteins SH3-like domain"/>
    <property type="match status" value="1"/>
</dbReference>
<dbReference type="CDD" id="cd06091">
    <property type="entry name" value="KOW_NusG"/>
    <property type="match status" value="1"/>
</dbReference>
<evidence type="ECO:0000256" key="1">
    <source>
        <dbReference type="ARBA" id="ARBA00006956"/>
    </source>
</evidence>
<dbReference type="EMBL" id="LHXX01000020">
    <property type="protein sequence ID" value="KXB02246.1"/>
    <property type="molecule type" value="Genomic_DNA"/>
</dbReference>
<dbReference type="Pfam" id="PF03439">
    <property type="entry name" value="Spt5-NGN"/>
    <property type="match status" value="1"/>
</dbReference>
<dbReference type="InterPro" id="IPR011590">
    <property type="entry name" value="Spt5_arc"/>
</dbReference>
<dbReference type="Pfam" id="PF00467">
    <property type="entry name" value="KOW"/>
    <property type="match status" value="1"/>
</dbReference>